<dbReference type="PANTHER" id="PTHR42951">
    <property type="entry name" value="METALLO-BETA-LACTAMASE DOMAIN-CONTAINING"/>
    <property type="match status" value="1"/>
</dbReference>
<evidence type="ECO:0000313" key="4">
    <source>
        <dbReference type="EMBL" id="AAF10237.1"/>
    </source>
</evidence>
<dbReference type="eggNOG" id="COG0491">
    <property type="taxonomic scope" value="Bacteria"/>
</dbReference>
<reference evidence="4 5" key="1">
    <citation type="journal article" date="1999" name="Science">
        <title>Genome sequence of the radioresistant bacterium Deinococcus radiodurans R1.</title>
        <authorList>
            <person name="White O."/>
            <person name="Eisen J.A."/>
            <person name="Heidelberg J.F."/>
            <person name="Hickey E.K."/>
            <person name="Peterson J.D."/>
            <person name="Dodson R.J."/>
            <person name="Haft D.H."/>
            <person name="Gwinn M.L."/>
            <person name="Nelson W.C."/>
            <person name="Richardson D.L."/>
            <person name="Moffat K.S."/>
            <person name="Qin H."/>
            <person name="Jiang L."/>
            <person name="Pamphile W."/>
            <person name="Crosby M."/>
            <person name="Shen M."/>
            <person name="Vamathevan J.J."/>
            <person name="Lam P."/>
            <person name="McDonald L."/>
            <person name="Utterback T."/>
            <person name="Zalewski C."/>
            <person name="Makarova K.S."/>
            <person name="Aravind L."/>
            <person name="Daly M.J."/>
            <person name="Minton K.W."/>
            <person name="Fleischmann R.D."/>
            <person name="Ketchum K.A."/>
            <person name="Nelson K.E."/>
            <person name="Salzberg S."/>
            <person name="Smith H.O."/>
            <person name="Venter J.C."/>
            <person name="Fraser C.M."/>
        </authorList>
    </citation>
    <scope>NUCLEOTIDE SEQUENCE [LARGE SCALE GENOMIC DNA]</scope>
    <source>
        <strain evidence="5">ATCC 13939 / DSM 20539 / JCM 16871 / LMG 4051 / NBRC 15346 / NCIMB 9279 / R1 / VKM B-1422</strain>
    </source>
</reference>
<dbReference type="PIR" id="D75491">
    <property type="entry name" value="D75491"/>
</dbReference>
<evidence type="ECO:0000256" key="2">
    <source>
        <dbReference type="SAM" id="Phobius"/>
    </source>
</evidence>
<keyword evidence="5" id="KW-1185">Reference proteome</keyword>
<feature type="region of interest" description="Disordered" evidence="1">
    <location>
        <begin position="14"/>
        <end position="48"/>
    </location>
</feature>
<dbReference type="AlphaFoldDB" id="Q9RWK8"/>
<dbReference type="OrthoDB" id="9802248at2"/>
<dbReference type="SUPFAM" id="SSF56281">
    <property type="entry name" value="Metallo-hydrolase/oxidoreductase"/>
    <property type="match status" value="1"/>
</dbReference>
<feature type="compositionally biased region" description="Polar residues" evidence="1">
    <location>
        <begin position="26"/>
        <end position="39"/>
    </location>
</feature>
<feature type="transmembrane region" description="Helical" evidence="2">
    <location>
        <begin position="342"/>
        <end position="360"/>
    </location>
</feature>
<feature type="domain" description="Metallo-beta-lactamase" evidence="3">
    <location>
        <begin position="83"/>
        <end position="291"/>
    </location>
</feature>
<dbReference type="HOGENOM" id="CLU_030571_2_0_0"/>
<dbReference type="Pfam" id="PF00753">
    <property type="entry name" value="Lactamase_B"/>
    <property type="match status" value="1"/>
</dbReference>
<proteinExistence type="predicted"/>
<dbReference type="InterPro" id="IPR036866">
    <property type="entry name" value="RibonucZ/Hydroxyglut_hydro"/>
</dbReference>
<dbReference type="PaxDb" id="243230-DR_0658"/>
<keyword evidence="2" id="KW-0812">Transmembrane</keyword>
<dbReference type="InParanoid" id="Q9RWK8"/>
<name>Q9RWK8_DEIRA</name>
<dbReference type="InterPro" id="IPR001279">
    <property type="entry name" value="Metallo-B-lactamas"/>
</dbReference>
<dbReference type="STRING" id="243230.DR_0658"/>
<keyword evidence="2" id="KW-1133">Transmembrane helix</keyword>
<dbReference type="EnsemblBacteria" id="AAF10237">
    <property type="protein sequence ID" value="AAF10237"/>
    <property type="gene ID" value="DR_0658"/>
</dbReference>
<dbReference type="PANTHER" id="PTHR42951:SF17">
    <property type="entry name" value="METALLO-BETA-LACTAMASE DOMAIN-CONTAINING PROTEIN"/>
    <property type="match status" value="1"/>
</dbReference>
<dbReference type="PATRIC" id="fig|243230.17.peg.837"/>
<evidence type="ECO:0000259" key="3">
    <source>
        <dbReference type="SMART" id="SM00849"/>
    </source>
</evidence>
<dbReference type="Proteomes" id="UP000002524">
    <property type="component" value="Chromosome 1"/>
</dbReference>
<dbReference type="FunCoup" id="Q9RWK8">
    <property type="interactions" value="58"/>
</dbReference>
<dbReference type="SMART" id="SM00849">
    <property type="entry name" value="Lactamase_B"/>
    <property type="match status" value="1"/>
</dbReference>
<protein>
    <recommendedName>
        <fullName evidence="3">Metallo-beta-lactamase domain-containing protein</fullName>
    </recommendedName>
</protein>
<dbReference type="InterPro" id="IPR050855">
    <property type="entry name" value="NDM-1-like"/>
</dbReference>
<keyword evidence="2" id="KW-0472">Membrane</keyword>
<dbReference type="KEGG" id="dra:DR_0658"/>
<gene>
    <name evidence="4" type="ordered locus">DR_0658</name>
</gene>
<sequence length="364" mass="39038">MLTLAPCGRGPCAARGEGASRPVLTKSHSSSRLKPTSAGQHPGAGRGPLAWGMTEPVPVAPFPSVFGGVQQLRPDVFRVRLPLVNIFLMGVPGGDWVLVDTGMPGTAGLIRQAAAQVYGARAPQAIVLTHGHFDHIGALHALLAEWNVPVYAHPDELPHLTGEVPYRFPDPTVGGLMSLTSPLFLPGPYDFRPQVRTLPEDGTVPELPGWRWVHTPGHTEGHVSLWREADRLLIAGDAVVTTPQETVPGALASTPTVLRRPPAYYTPNWNATRDSVRTLAALRPALVATGHGHPLTDDSLGDALTRLADDFDHDPNGRPAHGWYLGHPAPMQKPRPGEPDPMRTLFLGALGAAGALWLLGRRRR</sequence>
<dbReference type="EMBL" id="AE000513">
    <property type="protein sequence ID" value="AAF10237.1"/>
    <property type="molecule type" value="Genomic_DNA"/>
</dbReference>
<organism evidence="4 5">
    <name type="scientific">Deinococcus radiodurans (strain ATCC 13939 / DSM 20539 / JCM 16871 / CCUG 27074 / LMG 4051 / NBRC 15346 / NCIMB 9279 / VKM B-1422 / R1)</name>
    <dbReference type="NCBI Taxonomy" id="243230"/>
    <lineage>
        <taxon>Bacteria</taxon>
        <taxon>Thermotogati</taxon>
        <taxon>Deinococcota</taxon>
        <taxon>Deinococci</taxon>
        <taxon>Deinococcales</taxon>
        <taxon>Deinococcaceae</taxon>
        <taxon>Deinococcus</taxon>
    </lineage>
</organism>
<evidence type="ECO:0000313" key="5">
    <source>
        <dbReference type="Proteomes" id="UP000002524"/>
    </source>
</evidence>
<dbReference type="CDD" id="cd07721">
    <property type="entry name" value="yflN-like_MBL-fold"/>
    <property type="match status" value="1"/>
</dbReference>
<evidence type="ECO:0000256" key="1">
    <source>
        <dbReference type="SAM" id="MobiDB-lite"/>
    </source>
</evidence>
<accession>Q9RWK8</accession>
<dbReference type="Gene3D" id="3.60.15.10">
    <property type="entry name" value="Ribonuclease Z/Hydroxyacylglutathione hydrolase-like"/>
    <property type="match status" value="1"/>
</dbReference>